<accession>A0ABV9I039</accession>
<feature type="transmembrane region" description="Helical" evidence="1">
    <location>
        <begin position="169"/>
        <end position="187"/>
    </location>
</feature>
<keyword evidence="1" id="KW-0472">Membrane</keyword>
<dbReference type="EMBL" id="JBHSFV010000012">
    <property type="protein sequence ID" value="MFC4635792.1"/>
    <property type="molecule type" value="Genomic_DNA"/>
</dbReference>
<evidence type="ECO:0000313" key="3">
    <source>
        <dbReference type="Proteomes" id="UP001596043"/>
    </source>
</evidence>
<name>A0ABV9I039_9FLAO</name>
<evidence type="ECO:0000256" key="1">
    <source>
        <dbReference type="SAM" id="Phobius"/>
    </source>
</evidence>
<reference evidence="3" key="1">
    <citation type="journal article" date="2019" name="Int. J. Syst. Evol. Microbiol.">
        <title>The Global Catalogue of Microorganisms (GCM) 10K type strain sequencing project: providing services to taxonomists for standard genome sequencing and annotation.</title>
        <authorList>
            <consortium name="The Broad Institute Genomics Platform"/>
            <consortium name="The Broad Institute Genome Sequencing Center for Infectious Disease"/>
            <person name="Wu L."/>
            <person name="Ma J."/>
        </authorList>
    </citation>
    <scope>NUCLEOTIDE SEQUENCE [LARGE SCALE GENOMIC DNA]</scope>
    <source>
        <strain evidence="3">YJ-61-S</strain>
    </source>
</reference>
<organism evidence="2 3">
    <name type="scientific">Dokdonia ponticola</name>
    <dbReference type="NCBI Taxonomy" id="2041041"/>
    <lineage>
        <taxon>Bacteria</taxon>
        <taxon>Pseudomonadati</taxon>
        <taxon>Bacteroidota</taxon>
        <taxon>Flavobacteriia</taxon>
        <taxon>Flavobacteriales</taxon>
        <taxon>Flavobacteriaceae</taxon>
        <taxon>Dokdonia</taxon>
    </lineage>
</organism>
<dbReference type="Proteomes" id="UP001596043">
    <property type="component" value="Unassembled WGS sequence"/>
</dbReference>
<sequence length="194" mass="23065">MEIGINTYKDLIELIALIVTSLSLIGLWISYAFSKKQMHFSTMDKCTKSYKDFLTLNSEIEDEIALEYIELVNEEFFYFENNYLPIEVMIEWIDGMIGFLPFYNKNGEFVKSRVLGYLKVEENANNLLYNYPRVRNAIQLTDKIDFDKVYLPVMDKKKRKKRKKERDKLIYNIITNLKIGIWSRILLKRKIANS</sequence>
<dbReference type="RefSeq" id="WP_379981360.1">
    <property type="nucleotide sequence ID" value="NZ_JBHSFV010000012.1"/>
</dbReference>
<protein>
    <submittedName>
        <fullName evidence="2">Uncharacterized protein</fullName>
    </submittedName>
</protein>
<proteinExistence type="predicted"/>
<evidence type="ECO:0000313" key="2">
    <source>
        <dbReference type="EMBL" id="MFC4635792.1"/>
    </source>
</evidence>
<keyword evidence="3" id="KW-1185">Reference proteome</keyword>
<gene>
    <name evidence="2" type="ORF">ACFO3O_17915</name>
</gene>
<keyword evidence="1" id="KW-1133">Transmembrane helix</keyword>
<feature type="transmembrane region" description="Helical" evidence="1">
    <location>
        <begin position="12"/>
        <end position="33"/>
    </location>
</feature>
<comment type="caution">
    <text evidence="2">The sequence shown here is derived from an EMBL/GenBank/DDBJ whole genome shotgun (WGS) entry which is preliminary data.</text>
</comment>
<keyword evidence="1" id="KW-0812">Transmembrane</keyword>